<organism evidence="2 3">
    <name type="scientific">Coprinellus micaceus</name>
    <name type="common">Glistening ink-cap mushroom</name>
    <name type="synonym">Coprinus micaceus</name>
    <dbReference type="NCBI Taxonomy" id="71717"/>
    <lineage>
        <taxon>Eukaryota</taxon>
        <taxon>Fungi</taxon>
        <taxon>Dikarya</taxon>
        <taxon>Basidiomycota</taxon>
        <taxon>Agaricomycotina</taxon>
        <taxon>Agaricomycetes</taxon>
        <taxon>Agaricomycetidae</taxon>
        <taxon>Agaricales</taxon>
        <taxon>Agaricineae</taxon>
        <taxon>Psathyrellaceae</taxon>
        <taxon>Coprinellus</taxon>
    </lineage>
</organism>
<keyword evidence="3" id="KW-1185">Reference proteome</keyword>
<dbReference type="Proteomes" id="UP000298030">
    <property type="component" value="Unassembled WGS sequence"/>
</dbReference>
<reference evidence="2 3" key="1">
    <citation type="journal article" date="2019" name="Nat. Ecol. Evol.">
        <title>Megaphylogeny resolves global patterns of mushroom evolution.</title>
        <authorList>
            <person name="Varga T."/>
            <person name="Krizsan K."/>
            <person name="Foldi C."/>
            <person name="Dima B."/>
            <person name="Sanchez-Garcia M."/>
            <person name="Sanchez-Ramirez S."/>
            <person name="Szollosi G.J."/>
            <person name="Szarkandi J.G."/>
            <person name="Papp V."/>
            <person name="Albert L."/>
            <person name="Andreopoulos W."/>
            <person name="Angelini C."/>
            <person name="Antonin V."/>
            <person name="Barry K.W."/>
            <person name="Bougher N.L."/>
            <person name="Buchanan P."/>
            <person name="Buyck B."/>
            <person name="Bense V."/>
            <person name="Catcheside P."/>
            <person name="Chovatia M."/>
            <person name="Cooper J."/>
            <person name="Damon W."/>
            <person name="Desjardin D."/>
            <person name="Finy P."/>
            <person name="Geml J."/>
            <person name="Haridas S."/>
            <person name="Hughes K."/>
            <person name="Justo A."/>
            <person name="Karasinski D."/>
            <person name="Kautmanova I."/>
            <person name="Kiss B."/>
            <person name="Kocsube S."/>
            <person name="Kotiranta H."/>
            <person name="LaButti K.M."/>
            <person name="Lechner B.E."/>
            <person name="Liimatainen K."/>
            <person name="Lipzen A."/>
            <person name="Lukacs Z."/>
            <person name="Mihaltcheva S."/>
            <person name="Morgado L.N."/>
            <person name="Niskanen T."/>
            <person name="Noordeloos M.E."/>
            <person name="Ohm R.A."/>
            <person name="Ortiz-Santana B."/>
            <person name="Ovrebo C."/>
            <person name="Racz N."/>
            <person name="Riley R."/>
            <person name="Savchenko A."/>
            <person name="Shiryaev A."/>
            <person name="Soop K."/>
            <person name="Spirin V."/>
            <person name="Szebenyi C."/>
            <person name="Tomsovsky M."/>
            <person name="Tulloss R.E."/>
            <person name="Uehling J."/>
            <person name="Grigoriev I.V."/>
            <person name="Vagvolgyi C."/>
            <person name="Papp T."/>
            <person name="Martin F.M."/>
            <person name="Miettinen O."/>
            <person name="Hibbett D.S."/>
            <person name="Nagy L.G."/>
        </authorList>
    </citation>
    <scope>NUCLEOTIDE SEQUENCE [LARGE SCALE GENOMIC DNA]</scope>
    <source>
        <strain evidence="2 3">FP101781</strain>
    </source>
</reference>
<feature type="region of interest" description="Disordered" evidence="1">
    <location>
        <begin position="54"/>
        <end position="87"/>
    </location>
</feature>
<feature type="compositionally biased region" description="Low complexity" evidence="1">
    <location>
        <begin position="54"/>
        <end position="81"/>
    </location>
</feature>
<proteinExistence type="predicted"/>
<sequence>MYSQTSAPSTSSVNTTTTSASQAPMLSNPKSKDYNASYAQLSSRYGFAGGFPTPSLASSSRSASPSSSKNASQSSKASPSPDLNRWDDAYAQLSNQYGFGSMVSAPSLPKSTRSTSSKPTVSNGQGLNRWEAAYADMSGKYGFGATVPAPSLPKKKESKAVKEDKRRFVVSFPSFSSRK</sequence>
<name>A0A4Y7SXR8_COPMI</name>
<evidence type="ECO:0000313" key="2">
    <source>
        <dbReference type="EMBL" id="TEB26655.1"/>
    </source>
</evidence>
<accession>A0A4Y7SXR8</accession>
<feature type="region of interest" description="Disordered" evidence="1">
    <location>
        <begin position="101"/>
        <end position="127"/>
    </location>
</feature>
<feature type="region of interest" description="Disordered" evidence="1">
    <location>
        <begin position="1"/>
        <end position="33"/>
    </location>
</feature>
<comment type="caution">
    <text evidence="2">The sequence shown here is derived from an EMBL/GenBank/DDBJ whole genome shotgun (WGS) entry which is preliminary data.</text>
</comment>
<dbReference type="AlphaFoldDB" id="A0A4Y7SXR8"/>
<gene>
    <name evidence="2" type="ORF">FA13DRAFT_1795572</name>
</gene>
<feature type="compositionally biased region" description="Low complexity" evidence="1">
    <location>
        <begin position="1"/>
        <end position="23"/>
    </location>
</feature>
<evidence type="ECO:0000313" key="3">
    <source>
        <dbReference type="Proteomes" id="UP000298030"/>
    </source>
</evidence>
<dbReference type="OrthoDB" id="10580159at2759"/>
<protein>
    <submittedName>
        <fullName evidence="2">Uncharacterized protein</fullName>
    </submittedName>
</protein>
<evidence type="ECO:0000256" key="1">
    <source>
        <dbReference type="SAM" id="MobiDB-lite"/>
    </source>
</evidence>
<feature type="compositionally biased region" description="Low complexity" evidence="1">
    <location>
        <begin position="106"/>
        <end position="122"/>
    </location>
</feature>
<dbReference type="EMBL" id="QPFP01000047">
    <property type="protein sequence ID" value="TEB26655.1"/>
    <property type="molecule type" value="Genomic_DNA"/>
</dbReference>